<dbReference type="STRING" id="555088.DealDRAFT_3059"/>
<feature type="region of interest" description="Disordered" evidence="1">
    <location>
        <begin position="26"/>
        <end position="47"/>
    </location>
</feature>
<proteinExistence type="predicted"/>
<organism evidence="2 3">
    <name type="scientific">Dethiobacter alkaliphilus AHT 1</name>
    <dbReference type="NCBI Taxonomy" id="555088"/>
    <lineage>
        <taxon>Bacteria</taxon>
        <taxon>Bacillati</taxon>
        <taxon>Bacillota</taxon>
        <taxon>Dethiobacteria</taxon>
        <taxon>Dethiobacterales</taxon>
        <taxon>Dethiobacteraceae</taxon>
        <taxon>Dethiobacter</taxon>
    </lineage>
</organism>
<gene>
    <name evidence="2" type="ORF">DealDRAFT_3059</name>
</gene>
<dbReference type="InterPro" id="IPR021682">
    <property type="entry name" value="DUF2933"/>
</dbReference>
<sequence>MERYLPYLILLLCPLMHLVMMKTMGHNHGNKNQQTAEVPTEDKKSCH</sequence>
<evidence type="ECO:0008006" key="4">
    <source>
        <dbReference type="Google" id="ProtNLM"/>
    </source>
</evidence>
<evidence type="ECO:0000256" key="1">
    <source>
        <dbReference type="SAM" id="MobiDB-lite"/>
    </source>
</evidence>
<evidence type="ECO:0000313" key="2">
    <source>
        <dbReference type="EMBL" id="EEG76072.1"/>
    </source>
</evidence>
<reference evidence="2 3" key="1">
    <citation type="submission" date="2009-02" db="EMBL/GenBank/DDBJ databases">
        <title>Sequencing of the draft genome and assembly of Dethiobacter alkaliphilus AHT 1.</title>
        <authorList>
            <consortium name="US DOE Joint Genome Institute (JGI-PGF)"/>
            <person name="Lucas S."/>
            <person name="Copeland A."/>
            <person name="Lapidus A."/>
            <person name="Glavina del Rio T."/>
            <person name="Dalin E."/>
            <person name="Tice H."/>
            <person name="Bruce D."/>
            <person name="Goodwin L."/>
            <person name="Pitluck S."/>
            <person name="Larimer F."/>
            <person name="Land M.L."/>
            <person name="Hauser L."/>
            <person name="Muyzer G."/>
        </authorList>
    </citation>
    <scope>NUCLEOTIDE SEQUENCE [LARGE SCALE GENOMIC DNA]</scope>
    <source>
        <strain evidence="2 3">AHT 1</strain>
    </source>
</reference>
<name>C0GKQ0_DETAL</name>
<dbReference type="Pfam" id="PF11666">
    <property type="entry name" value="DUF2933"/>
    <property type="match status" value="1"/>
</dbReference>
<accession>C0GKQ0</accession>
<evidence type="ECO:0000313" key="3">
    <source>
        <dbReference type="Proteomes" id="UP000006443"/>
    </source>
</evidence>
<dbReference type="RefSeq" id="WP_008519093.1">
    <property type="nucleotide sequence ID" value="NZ_ACJM01000026.1"/>
</dbReference>
<dbReference type="Proteomes" id="UP000006443">
    <property type="component" value="Unassembled WGS sequence"/>
</dbReference>
<dbReference type="AlphaFoldDB" id="C0GKQ0"/>
<keyword evidence="3" id="KW-1185">Reference proteome</keyword>
<protein>
    <recommendedName>
        <fullName evidence="4">DUF2933 domain-containing protein</fullName>
    </recommendedName>
</protein>
<dbReference type="EMBL" id="ACJM01000026">
    <property type="protein sequence ID" value="EEG76072.1"/>
    <property type="molecule type" value="Genomic_DNA"/>
</dbReference>
<comment type="caution">
    <text evidence="2">The sequence shown here is derived from an EMBL/GenBank/DDBJ whole genome shotgun (WGS) entry which is preliminary data.</text>
</comment>